<evidence type="ECO:0000259" key="7">
    <source>
        <dbReference type="Pfam" id="PF04138"/>
    </source>
</evidence>
<organism evidence="8 9">
    <name type="scientific">Telluria mixta</name>
    <dbReference type="NCBI Taxonomy" id="34071"/>
    <lineage>
        <taxon>Bacteria</taxon>
        <taxon>Pseudomonadati</taxon>
        <taxon>Pseudomonadota</taxon>
        <taxon>Betaproteobacteria</taxon>
        <taxon>Burkholderiales</taxon>
        <taxon>Oxalobacteraceae</taxon>
        <taxon>Telluria group</taxon>
        <taxon>Telluria</taxon>
    </lineage>
</organism>
<evidence type="ECO:0000313" key="9">
    <source>
        <dbReference type="Proteomes" id="UP001165263"/>
    </source>
</evidence>
<comment type="caution">
    <text evidence="8">The sequence shown here is derived from an EMBL/GenBank/DDBJ whole genome shotgun (WGS) entry which is preliminary data.</text>
</comment>
<reference evidence="8" key="1">
    <citation type="submission" date="2022-08" db="EMBL/GenBank/DDBJ databases">
        <title>Reclassification of Massilia species as members of the genera Telluria, Duganella, Pseudoduganella, Mokoshia gen. nov. and Zemynaea gen. nov. using orthogonal and non-orthogonal genome-based approaches.</title>
        <authorList>
            <person name="Bowman J.P."/>
        </authorList>
    </citation>
    <scope>NUCLEOTIDE SEQUENCE</scope>
    <source>
        <strain evidence="8">LMG 11547</strain>
    </source>
</reference>
<evidence type="ECO:0000256" key="4">
    <source>
        <dbReference type="ARBA" id="ARBA00022989"/>
    </source>
</evidence>
<evidence type="ECO:0000256" key="2">
    <source>
        <dbReference type="ARBA" id="ARBA00009399"/>
    </source>
</evidence>
<dbReference type="Proteomes" id="UP001165263">
    <property type="component" value="Unassembled WGS sequence"/>
</dbReference>
<dbReference type="InterPro" id="IPR051401">
    <property type="entry name" value="GtrA_CellWall_Glycosyl"/>
</dbReference>
<comment type="subcellular location">
    <subcellularLocation>
        <location evidence="1">Membrane</location>
        <topology evidence="1">Multi-pass membrane protein</topology>
    </subcellularLocation>
</comment>
<feature type="transmembrane region" description="Helical" evidence="6">
    <location>
        <begin position="12"/>
        <end position="38"/>
    </location>
</feature>
<keyword evidence="5 6" id="KW-0472">Membrane</keyword>
<keyword evidence="3 6" id="KW-0812">Transmembrane</keyword>
<evidence type="ECO:0000313" key="8">
    <source>
        <dbReference type="EMBL" id="MCS0632550.1"/>
    </source>
</evidence>
<sequence length="139" mass="14402">MPERGGVGRFLMYAAVGAAGTAGHYAFLLTAVSLGVLAPVPASVIGALVGAVINFVLNAVVTFRGHAHSHPHSHLTWRTAARFFATAGVAAALNGAAMAVLVNGVRLDYRLAQVLVTGTLLCATYVVNSLWTFQASKAR</sequence>
<comment type="similarity">
    <text evidence="2">Belongs to the GtrA family.</text>
</comment>
<protein>
    <submittedName>
        <fullName evidence="8">GtrA family protein</fullName>
    </submittedName>
</protein>
<dbReference type="PANTHER" id="PTHR38459">
    <property type="entry name" value="PROPHAGE BACTOPRENOL-LINKED GLUCOSE TRANSLOCASE HOMOLOG"/>
    <property type="match status" value="1"/>
</dbReference>
<dbReference type="Pfam" id="PF04138">
    <property type="entry name" value="GtrA_DPMS_TM"/>
    <property type="match status" value="1"/>
</dbReference>
<dbReference type="RefSeq" id="WP_259451577.1">
    <property type="nucleotide sequence ID" value="NZ_CP119520.1"/>
</dbReference>
<keyword evidence="4 6" id="KW-1133">Transmembrane helix</keyword>
<evidence type="ECO:0000256" key="3">
    <source>
        <dbReference type="ARBA" id="ARBA00022692"/>
    </source>
</evidence>
<accession>A0ABT2C593</accession>
<dbReference type="PANTHER" id="PTHR38459:SF1">
    <property type="entry name" value="PROPHAGE BACTOPRENOL-LINKED GLUCOSE TRANSLOCASE HOMOLOG"/>
    <property type="match status" value="1"/>
</dbReference>
<feature type="transmembrane region" description="Helical" evidence="6">
    <location>
        <begin position="111"/>
        <end position="133"/>
    </location>
</feature>
<proteinExistence type="inferred from homology"/>
<feature type="transmembrane region" description="Helical" evidence="6">
    <location>
        <begin position="83"/>
        <end position="105"/>
    </location>
</feature>
<feature type="transmembrane region" description="Helical" evidence="6">
    <location>
        <begin position="44"/>
        <end position="63"/>
    </location>
</feature>
<name>A0ABT2C593_9BURK</name>
<dbReference type="InterPro" id="IPR007267">
    <property type="entry name" value="GtrA_DPMS_TM"/>
</dbReference>
<keyword evidence="9" id="KW-1185">Reference proteome</keyword>
<evidence type="ECO:0000256" key="5">
    <source>
        <dbReference type="ARBA" id="ARBA00023136"/>
    </source>
</evidence>
<evidence type="ECO:0000256" key="1">
    <source>
        <dbReference type="ARBA" id="ARBA00004141"/>
    </source>
</evidence>
<dbReference type="EMBL" id="JANUHC010000010">
    <property type="protein sequence ID" value="MCS0632550.1"/>
    <property type="molecule type" value="Genomic_DNA"/>
</dbReference>
<evidence type="ECO:0000256" key="6">
    <source>
        <dbReference type="SAM" id="Phobius"/>
    </source>
</evidence>
<gene>
    <name evidence="8" type="ORF">NX786_24755</name>
</gene>
<feature type="domain" description="GtrA/DPMS transmembrane" evidence="7">
    <location>
        <begin position="13"/>
        <end position="133"/>
    </location>
</feature>